<reference evidence="1 2" key="1">
    <citation type="journal article" date="2015" name="Genome Announc.">
        <title>Draft Genome Sequence and Gene Annotation of the Entomopathogenic Fungus Verticillium hemipterigenum.</title>
        <authorList>
            <person name="Horn F."/>
            <person name="Habel A."/>
            <person name="Scharf D.H."/>
            <person name="Dworschak J."/>
            <person name="Brakhage A.A."/>
            <person name="Guthke R."/>
            <person name="Hertweck C."/>
            <person name="Linde J."/>
        </authorList>
    </citation>
    <scope>NUCLEOTIDE SEQUENCE [LARGE SCALE GENOMIC DNA]</scope>
</reference>
<name>A0A0A1TN98_9HYPO</name>
<keyword evidence="2" id="KW-1185">Reference proteome</keyword>
<organism evidence="1 2">
    <name type="scientific">[Torrubiella] hemipterigena</name>
    <dbReference type="NCBI Taxonomy" id="1531966"/>
    <lineage>
        <taxon>Eukaryota</taxon>
        <taxon>Fungi</taxon>
        <taxon>Dikarya</taxon>
        <taxon>Ascomycota</taxon>
        <taxon>Pezizomycotina</taxon>
        <taxon>Sordariomycetes</taxon>
        <taxon>Hypocreomycetidae</taxon>
        <taxon>Hypocreales</taxon>
        <taxon>Clavicipitaceae</taxon>
        <taxon>Clavicipitaceae incertae sedis</taxon>
        <taxon>'Torrubiella' clade</taxon>
    </lineage>
</organism>
<dbReference type="Proteomes" id="UP000039046">
    <property type="component" value="Unassembled WGS sequence"/>
</dbReference>
<protein>
    <submittedName>
        <fullName evidence="1">Uncharacterized protein</fullName>
    </submittedName>
</protein>
<gene>
    <name evidence="1" type="ORF">VHEMI08493</name>
</gene>
<dbReference type="HOGENOM" id="CLU_2442426_0_0_1"/>
<accession>A0A0A1TN98</accession>
<dbReference type="OrthoDB" id="10423835at2759"/>
<evidence type="ECO:0000313" key="1">
    <source>
        <dbReference type="EMBL" id="CEJ92865.1"/>
    </source>
</evidence>
<dbReference type="AlphaFoldDB" id="A0A0A1TN98"/>
<sequence>MASQAPTVSEASSSAHYTEKTDIIVNIFNRNADTTPSAYTDFLFSRAQLGQILLNLENAGHAVFSVSYNGNVADVVCGCNSDEWTECLRR</sequence>
<proteinExistence type="predicted"/>
<evidence type="ECO:0000313" key="2">
    <source>
        <dbReference type="Proteomes" id="UP000039046"/>
    </source>
</evidence>
<dbReference type="EMBL" id="CDHN01000005">
    <property type="protein sequence ID" value="CEJ92865.1"/>
    <property type="molecule type" value="Genomic_DNA"/>
</dbReference>